<keyword evidence="1" id="KW-0812">Transmembrane</keyword>
<accession>A0ABV3RCW7</accession>
<name>A0ABV3RCW7_9SPHN</name>
<keyword evidence="3" id="KW-1185">Reference proteome</keyword>
<organism evidence="2 3">
    <name type="scientific">Novosphingobium rhizovicinum</name>
    <dbReference type="NCBI Taxonomy" id="3228928"/>
    <lineage>
        <taxon>Bacteria</taxon>
        <taxon>Pseudomonadati</taxon>
        <taxon>Pseudomonadota</taxon>
        <taxon>Alphaproteobacteria</taxon>
        <taxon>Sphingomonadales</taxon>
        <taxon>Sphingomonadaceae</taxon>
        <taxon>Novosphingobium</taxon>
    </lineage>
</organism>
<evidence type="ECO:0000256" key="1">
    <source>
        <dbReference type="SAM" id="Phobius"/>
    </source>
</evidence>
<proteinExistence type="predicted"/>
<keyword evidence="1" id="KW-0472">Membrane</keyword>
<dbReference type="RefSeq" id="WP_367774135.1">
    <property type="nucleotide sequence ID" value="NZ_JBFNXR010000048.1"/>
</dbReference>
<feature type="transmembrane region" description="Helical" evidence="1">
    <location>
        <begin position="16"/>
        <end position="35"/>
    </location>
</feature>
<protein>
    <recommendedName>
        <fullName evidence="4">YvrJ-like protein</fullName>
    </recommendedName>
</protein>
<evidence type="ECO:0000313" key="2">
    <source>
        <dbReference type="EMBL" id="MEW9855938.1"/>
    </source>
</evidence>
<gene>
    <name evidence="2" type="ORF">ABUH87_12390</name>
</gene>
<sequence>MDLSGLGPWLGENGPLVGIIGLQWAVIWRLLNRFFAQQDLVMKAMHVAERSAEVVERAVKEK</sequence>
<comment type="caution">
    <text evidence="2">The sequence shown here is derived from an EMBL/GenBank/DDBJ whole genome shotgun (WGS) entry which is preliminary data.</text>
</comment>
<dbReference type="Proteomes" id="UP001556118">
    <property type="component" value="Unassembled WGS sequence"/>
</dbReference>
<keyword evidence="1" id="KW-1133">Transmembrane helix</keyword>
<evidence type="ECO:0000313" key="3">
    <source>
        <dbReference type="Proteomes" id="UP001556118"/>
    </source>
</evidence>
<reference evidence="2 3" key="1">
    <citation type="submission" date="2024-06" db="EMBL/GenBank/DDBJ databases">
        <title>Novosphingobium rhizovicinus M1R2S20.</title>
        <authorList>
            <person name="Sun J.-Q."/>
        </authorList>
    </citation>
    <scope>NUCLEOTIDE SEQUENCE [LARGE SCALE GENOMIC DNA]</scope>
    <source>
        <strain evidence="2 3">M1R2S20</strain>
    </source>
</reference>
<dbReference type="EMBL" id="JBFNXR010000048">
    <property type="protein sequence ID" value="MEW9855938.1"/>
    <property type="molecule type" value="Genomic_DNA"/>
</dbReference>
<evidence type="ECO:0008006" key="4">
    <source>
        <dbReference type="Google" id="ProtNLM"/>
    </source>
</evidence>